<dbReference type="Pfam" id="PF05949">
    <property type="entry name" value="DUF881"/>
    <property type="match status" value="1"/>
</dbReference>
<comment type="caution">
    <text evidence="2">The sequence shown here is derived from an EMBL/GenBank/DDBJ whole genome shotgun (WGS) entry which is preliminary data.</text>
</comment>
<organism evidence="2 3">
    <name type="scientific">Georgenia halotolerans</name>
    <dbReference type="NCBI Taxonomy" id="3028317"/>
    <lineage>
        <taxon>Bacteria</taxon>
        <taxon>Bacillati</taxon>
        <taxon>Actinomycetota</taxon>
        <taxon>Actinomycetes</taxon>
        <taxon>Micrococcales</taxon>
        <taxon>Bogoriellaceae</taxon>
        <taxon>Georgenia</taxon>
    </lineage>
</organism>
<evidence type="ECO:0000256" key="1">
    <source>
        <dbReference type="ARBA" id="ARBA00009108"/>
    </source>
</evidence>
<dbReference type="Proteomes" id="UP001165561">
    <property type="component" value="Unassembled WGS sequence"/>
</dbReference>
<evidence type="ECO:0000313" key="3">
    <source>
        <dbReference type="Proteomes" id="UP001165561"/>
    </source>
</evidence>
<dbReference type="InterPro" id="IPR010273">
    <property type="entry name" value="DUF881"/>
</dbReference>
<reference evidence="2" key="1">
    <citation type="submission" date="2023-02" db="EMBL/GenBank/DDBJ databases">
        <title>Georgenia sp.10Sc9-8, isolated from a soil sample collected from the Taklamakan desert.</title>
        <authorList>
            <person name="Liu S."/>
        </authorList>
    </citation>
    <scope>NUCLEOTIDE SEQUENCE</scope>
    <source>
        <strain evidence="2">10Sc9-8</strain>
    </source>
</reference>
<comment type="similarity">
    <text evidence="1">Belongs to the UPF0749 family.</text>
</comment>
<protein>
    <submittedName>
        <fullName evidence="2">DUF881 domain-containing protein</fullName>
    </submittedName>
</protein>
<dbReference type="Gene3D" id="3.30.70.1880">
    <property type="entry name" value="Protein of unknown function DUF881"/>
    <property type="match status" value="1"/>
</dbReference>
<gene>
    <name evidence="2" type="ORF">PU560_08930</name>
</gene>
<keyword evidence="3" id="KW-1185">Reference proteome</keyword>
<dbReference type="PANTHER" id="PTHR37313:SF1">
    <property type="entry name" value="UPF0749 PROTEIN RV1823"/>
    <property type="match status" value="1"/>
</dbReference>
<evidence type="ECO:0000313" key="2">
    <source>
        <dbReference type="EMBL" id="MDD9206587.1"/>
    </source>
</evidence>
<accession>A0ABT5TX03</accession>
<dbReference type="PANTHER" id="PTHR37313">
    <property type="entry name" value="UPF0749 PROTEIN RV1825"/>
    <property type="match status" value="1"/>
</dbReference>
<proteinExistence type="inferred from homology"/>
<name>A0ABT5TX03_9MICO</name>
<feature type="non-terminal residue" evidence="2">
    <location>
        <position position="282"/>
    </location>
</feature>
<sequence>MPGRGRPDASMSLLRDLLENPLDASYTDAAERRQGGRPGRPYPWWQKALVVLVCAVLGAGSVLAAKELRAPAEGRVQARALLEEQIAERTAAGDAMQEANAAAATEISDLQSEALEVNDQAFLDYLQDLAMAAGAVEVQGPGLELSLDDSRAAQSGTPGSEEGRVQDVDLQVIVNGLWSAGAEGIAINGHRLTTTSAVRSAGQAILVDLAPVVRPYTVHALGDPDDLEVGLARTNAAGHMLALRETYGITVEVAPQEDIVLPGSASRTLRYAEPAGTSGSGE</sequence>
<dbReference type="EMBL" id="JARACI010000926">
    <property type="protein sequence ID" value="MDD9206587.1"/>
    <property type="molecule type" value="Genomic_DNA"/>
</dbReference>